<evidence type="ECO:0000313" key="1">
    <source>
        <dbReference type="EMBL" id="MFC6866411.1"/>
    </source>
</evidence>
<gene>
    <name evidence="1" type="ORF">ACFQGD_04565</name>
</gene>
<sequence length="90" mass="10107">MGVIHNDGREPEIQIANEFTVIRIGYTRTGAGERLVITSPRLGFRTYLDPLQLESLTWQKPEMYSALLDTPYGPGADLKAKPLSALFRKD</sequence>
<dbReference type="RefSeq" id="WP_345402025.1">
    <property type="nucleotide sequence ID" value="NZ_BAABLA010000108.1"/>
</dbReference>
<dbReference type="Proteomes" id="UP001596337">
    <property type="component" value="Unassembled WGS sequence"/>
</dbReference>
<organism evidence="1 2">
    <name type="scientific">Haloechinothrix salitolerans</name>
    <dbReference type="NCBI Taxonomy" id="926830"/>
    <lineage>
        <taxon>Bacteria</taxon>
        <taxon>Bacillati</taxon>
        <taxon>Actinomycetota</taxon>
        <taxon>Actinomycetes</taxon>
        <taxon>Pseudonocardiales</taxon>
        <taxon>Pseudonocardiaceae</taxon>
        <taxon>Haloechinothrix</taxon>
    </lineage>
</organism>
<proteinExistence type="predicted"/>
<dbReference type="EMBL" id="JBHSXX010000001">
    <property type="protein sequence ID" value="MFC6866411.1"/>
    <property type="molecule type" value="Genomic_DNA"/>
</dbReference>
<keyword evidence="2" id="KW-1185">Reference proteome</keyword>
<reference evidence="2" key="1">
    <citation type="journal article" date="2019" name="Int. J. Syst. Evol. Microbiol.">
        <title>The Global Catalogue of Microorganisms (GCM) 10K type strain sequencing project: providing services to taxonomists for standard genome sequencing and annotation.</title>
        <authorList>
            <consortium name="The Broad Institute Genomics Platform"/>
            <consortium name="The Broad Institute Genome Sequencing Center for Infectious Disease"/>
            <person name="Wu L."/>
            <person name="Ma J."/>
        </authorList>
    </citation>
    <scope>NUCLEOTIDE SEQUENCE [LARGE SCALE GENOMIC DNA]</scope>
    <source>
        <strain evidence="2">KCTC 32255</strain>
    </source>
</reference>
<protein>
    <submittedName>
        <fullName evidence="1">Dihydrodiol dehydrogenase</fullName>
    </submittedName>
</protein>
<name>A0ABW2BTP6_9PSEU</name>
<accession>A0ABW2BTP6</accession>
<comment type="caution">
    <text evidence="1">The sequence shown here is derived from an EMBL/GenBank/DDBJ whole genome shotgun (WGS) entry which is preliminary data.</text>
</comment>
<evidence type="ECO:0000313" key="2">
    <source>
        <dbReference type="Proteomes" id="UP001596337"/>
    </source>
</evidence>